<dbReference type="Gene3D" id="3.30.470.20">
    <property type="entry name" value="ATP-grasp fold, B domain"/>
    <property type="match status" value="1"/>
</dbReference>
<dbReference type="FunFam" id="3.30.470.20:FF:000058">
    <property type="entry name" value="Alpha-aminoadipate--LysW ligase LysX protein"/>
    <property type="match status" value="1"/>
</dbReference>
<comment type="caution">
    <text evidence="8">The sequence shown here is derived from an EMBL/GenBank/DDBJ whole genome shotgun (WGS) entry which is preliminary data.</text>
</comment>
<comment type="cofactor">
    <cofactor evidence="1">
        <name>Mg(2+)</name>
        <dbReference type="ChEBI" id="CHEBI:18420"/>
    </cofactor>
</comment>
<protein>
    <recommendedName>
        <fullName evidence="7">ATP-grasp domain-containing protein</fullName>
    </recommendedName>
</protein>
<dbReference type="Gene3D" id="3.40.50.20">
    <property type="match status" value="1"/>
</dbReference>
<dbReference type="InterPro" id="IPR013651">
    <property type="entry name" value="ATP-grasp_RimK-type"/>
</dbReference>
<evidence type="ECO:0000256" key="1">
    <source>
        <dbReference type="ARBA" id="ARBA00001946"/>
    </source>
</evidence>
<dbReference type="PROSITE" id="PS50975">
    <property type="entry name" value="ATP_GRASP"/>
    <property type="match status" value="1"/>
</dbReference>
<proteinExistence type="predicted"/>
<keyword evidence="5" id="KW-0067">ATP-binding</keyword>
<feature type="domain" description="ATP-grasp" evidence="7">
    <location>
        <begin position="56"/>
        <end position="235"/>
    </location>
</feature>
<dbReference type="GO" id="GO:0005524">
    <property type="term" value="F:ATP binding"/>
    <property type="evidence" value="ECO:0007669"/>
    <property type="project" value="UniProtKB-KW"/>
</dbReference>
<feature type="non-terminal residue" evidence="8">
    <location>
        <position position="1"/>
    </location>
</feature>
<dbReference type="AlphaFoldDB" id="X0TJB8"/>
<dbReference type="Gene3D" id="3.30.1490.20">
    <property type="entry name" value="ATP-grasp fold, A domain"/>
    <property type="match status" value="1"/>
</dbReference>
<gene>
    <name evidence="8" type="ORF">S01H1_27222</name>
</gene>
<keyword evidence="6" id="KW-0460">Magnesium</keyword>
<keyword evidence="3" id="KW-0479">Metal-binding</keyword>
<evidence type="ECO:0000256" key="3">
    <source>
        <dbReference type="ARBA" id="ARBA00022723"/>
    </source>
</evidence>
<keyword evidence="2" id="KW-0436">Ligase</keyword>
<dbReference type="PANTHER" id="PTHR21621">
    <property type="entry name" value="RIBOSOMAL PROTEIN S6 MODIFICATION PROTEIN"/>
    <property type="match status" value="1"/>
</dbReference>
<dbReference type="GO" id="GO:0016879">
    <property type="term" value="F:ligase activity, forming carbon-nitrogen bonds"/>
    <property type="evidence" value="ECO:0007669"/>
    <property type="project" value="TreeGrafter"/>
</dbReference>
<dbReference type="InterPro" id="IPR011761">
    <property type="entry name" value="ATP-grasp"/>
</dbReference>
<name>X0TJB8_9ZZZZ</name>
<dbReference type="InterPro" id="IPR013815">
    <property type="entry name" value="ATP_grasp_subdomain_1"/>
</dbReference>
<dbReference type="InterPro" id="IPR004666">
    <property type="entry name" value="Rp_bS6_RimK/Lys_biosynth_LsyX"/>
</dbReference>
<accession>X0TJB8</accession>
<dbReference type="SUPFAM" id="SSF56059">
    <property type="entry name" value="Glutathione synthetase ATP-binding domain-like"/>
    <property type="match status" value="1"/>
</dbReference>
<evidence type="ECO:0000256" key="5">
    <source>
        <dbReference type="ARBA" id="ARBA00022840"/>
    </source>
</evidence>
<organism evidence="8">
    <name type="scientific">marine sediment metagenome</name>
    <dbReference type="NCBI Taxonomy" id="412755"/>
    <lineage>
        <taxon>unclassified sequences</taxon>
        <taxon>metagenomes</taxon>
        <taxon>ecological metagenomes</taxon>
    </lineage>
</organism>
<dbReference type="GO" id="GO:0046872">
    <property type="term" value="F:metal ion binding"/>
    <property type="evidence" value="ECO:0007669"/>
    <property type="project" value="UniProtKB-KW"/>
</dbReference>
<sequence length="240" mass="26686">FENLDPKGALVRGFGAAPTQKIFFRLDLLNAIEEYGIKLINSRQSLEIASDKFLTSIYLERHNIPTPKTIICENPNDALDSFEELGGDIVLKPLYGSKGVGITRISDKGFAENVLYTLGQLNEIFYLQEFIEHNNRDIRILVLGNNAVAGMYRVSDNWKTNIHAGARTEPLELTEELANLAIKAAKITKTEIAGVDIVESEKGLLVLEVNSIPGFTALQKVTEFNIAEEIVSYFLKNAKI</sequence>
<reference evidence="8" key="1">
    <citation type="journal article" date="2014" name="Front. Microbiol.">
        <title>High frequency of phylogenetically diverse reductive dehalogenase-homologous genes in deep subseafloor sedimentary metagenomes.</title>
        <authorList>
            <person name="Kawai M."/>
            <person name="Futagami T."/>
            <person name="Toyoda A."/>
            <person name="Takaki Y."/>
            <person name="Nishi S."/>
            <person name="Hori S."/>
            <person name="Arai W."/>
            <person name="Tsubouchi T."/>
            <person name="Morono Y."/>
            <person name="Uchiyama I."/>
            <person name="Ito T."/>
            <person name="Fujiyama A."/>
            <person name="Inagaki F."/>
            <person name="Takami H."/>
        </authorList>
    </citation>
    <scope>NUCLEOTIDE SEQUENCE</scope>
    <source>
        <strain evidence="8">Expedition CK06-06</strain>
    </source>
</reference>
<dbReference type="PANTHER" id="PTHR21621:SF0">
    <property type="entry name" value="BETA-CITRYLGLUTAMATE SYNTHASE B-RELATED"/>
    <property type="match status" value="1"/>
</dbReference>
<evidence type="ECO:0000256" key="6">
    <source>
        <dbReference type="ARBA" id="ARBA00022842"/>
    </source>
</evidence>
<keyword evidence="4" id="KW-0547">Nucleotide-binding</keyword>
<dbReference type="EMBL" id="BARS01016558">
    <property type="protein sequence ID" value="GAF88252.1"/>
    <property type="molecule type" value="Genomic_DNA"/>
</dbReference>
<dbReference type="GO" id="GO:0005737">
    <property type="term" value="C:cytoplasm"/>
    <property type="evidence" value="ECO:0007669"/>
    <property type="project" value="TreeGrafter"/>
</dbReference>
<dbReference type="Pfam" id="PF08443">
    <property type="entry name" value="RimK"/>
    <property type="match status" value="1"/>
</dbReference>
<evidence type="ECO:0000259" key="7">
    <source>
        <dbReference type="PROSITE" id="PS50975"/>
    </source>
</evidence>
<dbReference type="NCBIfam" id="TIGR00768">
    <property type="entry name" value="rimK_fam"/>
    <property type="match status" value="1"/>
</dbReference>
<evidence type="ECO:0000313" key="8">
    <source>
        <dbReference type="EMBL" id="GAF88252.1"/>
    </source>
</evidence>
<evidence type="ECO:0000256" key="4">
    <source>
        <dbReference type="ARBA" id="ARBA00022741"/>
    </source>
</evidence>
<evidence type="ECO:0000256" key="2">
    <source>
        <dbReference type="ARBA" id="ARBA00022598"/>
    </source>
</evidence>